<name>A0A7U4J7K2_9SPHN</name>
<dbReference type="Proteomes" id="UP000032300">
    <property type="component" value="Chromosome"/>
</dbReference>
<reference evidence="1 2" key="2">
    <citation type="submission" date="2015-02" db="EMBL/GenBank/DDBJ databases">
        <title>The complete genome of Sphingomonas hengshuiensis sp. WHSC-8 isolated from soil of Hengshui Lake.</title>
        <authorList>
            <person name="Wei S."/>
            <person name="Guo J."/>
            <person name="Su C."/>
            <person name="Wu R."/>
            <person name="Zhang Z."/>
            <person name="Liang K."/>
            <person name="Li H."/>
            <person name="Wang T."/>
            <person name="Liu H."/>
            <person name="Zhang C."/>
            <person name="Li Z."/>
            <person name="Wang Q."/>
            <person name="Meng J."/>
        </authorList>
    </citation>
    <scope>NUCLEOTIDE SEQUENCE [LARGE SCALE GENOMIC DNA]</scope>
    <source>
        <strain evidence="1 2">WHSC-8</strain>
    </source>
</reference>
<dbReference type="EMBL" id="CP010836">
    <property type="protein sequence ID" value="AJP71706.1"/>
    <property type="molecule type" value="Genomic_DNA"/>
</dbReference>
<sequence>MNRQENYMANSSIFKAILGRRGGRRAVVMTRDIPASADSHHYNGMKTTYDATGAVQIGSYETIASAWALHSFLPDDCGYGDMSGVWIVLSHDTCFRAGEGIWLTPSSFMPRPRIKLQG</sequence>
<evidence type="ECO:0000313" key="2">
    <source>
        <dbReference type="Proteomes" id="UP000032300"/>
    </source>
</evidence>
<protein>
    <submittedName>
        <fullName evidence="1">Uncharacterized protein</fullName>
    </submittedName>
</protein>
<accession>A0A7U4J7K2</accession>
<dbReference type="AlphaFoldDB" id="A0A7U4J7K2"/>
<dbReference type="KEGG" id="sphi:TS85_07785"/>
<evidence type="ECO:0000313" key="1">
    <source>
        <dbReference type="EMBL" id="AJP71706.1"/>
    </source>
</evidence>
<keyword evidence="2" id="KW-1185">Reference proteome</keyword>
<organism evidence="1 2">
    <name type="scientific">Sphingomonas hengshuiensis</name>
    <dbReference type="NCBI Taxonomy" id="1609977"/>
    <lineage>
        <taxon>Bacteria</taxon>
        <taxon>Pseudomonadati</taxon>
        <taxon>Pseudomonadota</taxon>
        <taxon>Alphaproteobacteria</taxon>
        <taxon>Sphingomonadales</taxon>
        <taxon>Sphingomonadaceae</taxon>
        <taxon>Sphingomonas</taxon>
    </lineage>
</organism>
<reference evidence="1 2" key="1">
    <citation type="journal article" date="2015" name="Int. J. Syst. Evol. Microbiol.">
        <title>Sphingomonas hengshuiensis sp. nov., isolated from lake wetland.</title>
        <authorList>
            <person name="Wei S."/>
            <person name="Wang T."/>
            <person name="Liu H."/>
            <person name="Zhang C."/>
            <person name="Guo J."/>
            <person name="Wang Q."/>
            <person name="Liang K."/>
            <person name="Zhang Z."/>
        </authorList>
    </citation>
    <scope>NUCLEOTIDE SEQUENCE [LARGE SCALE GENOMIC DNA]</scope>
    <source>
        <strain evidence="1 2">WHSC-8</strain>
    </source>
</reference>
<gene>
    <name evidence="1" type="ORF">TS85_07785</name>
</gene>
<proteinExistence type="predicted"/>